<evidence type="ECO:0000259" key="1">
    <source>
        <dbReference type="Pfam" id="PF00534"/>
    </source>
</evidence>
<dbReference type="PANTHER" id="PTHR12526">
    <property type="entry name" value="GLYCOSYLTRANSFERASE"/>
    <property type="match status" value="1"/>
</dbReference>
<comment type="caution">
    <text evidence="2">The sequence shown here is derived from an EMBL/GenBank/DDBJ whole genome shotgun (WGS) entry which is preliminary data.</text>
</comment>
<dbReference type="RefSeq" id="WP_345862902.1">
    <property type="nucleotide sequence ID" value="NZ_JBDIMF010000001.1"/>
</dbReference>
<dbReference type="Proteomes" id="UP001404104">
    <property type="component" value="Unassembled WGS sequence"/>
</dbReference>
<dbReference type="InterPro" id="IPR001296">
    <property type="entry name" value="Glyco_trans_1"/>
</dbReference>
<keyword evidence="2" id="KW-0328">Glycosyltransferase</keyword>
<keyword evidence="2" id="KW-0808">Transferase</keyword>
<reference evidence="2 3" key="1">
    <citation type="submission" date="2024-05" db="EMBL/GenBank/DDBJ databases">
        <authorList>
            <person name="Liu Q."/>
            <person name="Xin Y.-H."/>
        </authorList>
    </citation>
    <scope>NUCLEOTIDE SEQUENCE [LARGE SCALE GENOMIC DNA]</scope>
    <source>
        <strain evidence="2 3">CGMCC 1.15349</strain>
    </source>
</reference>
<accession>A0ABU9XQR8</accession>
<dbReference type="Gene3D" id="3.40.50.2000">
    <property type="entry name" value="Glycogen Phosphorylase B"/>
    <property type="match status" value="2"/>
</dbReference>
<feature type="domain" description="Glycosyl transferase family 1" evidence="1">
    <location>
        <begin position="191"/>
        <end position="331"/>
    </location>
</feature>
<dbReference type="SUPFAM" id="SSF53756">
    <property type="entry name" value="UDP-Glycosyltransferase/glycogen phosphorylase"/>
    <property type="match status" value="1"/>
</dbReference>
<dbReference type="CDD" id="cd03801">
    <property type="entry name" value="GT4_PimA-like"/>
    <property type="match status" value="1"/>
</dbReference>
<gene>
    <name evidence="2" type="ORF">ABC969_03200</name>
</gene>
<dbReference type="EC" id="2.4.-.-" evidence="2"/>
<dbReference type="GO" id="GO:0016757">
    <property type="term" value="F:glycosyltransferase activity"/>
    <property type="evidence" value="ECO:0007669"/>
    <property type="project" value="UniProtKB-KW"/>
</dbReference>
<keyword evidence="3" id="KW-1185">Reference proteome</keyword>
<proteinExistence type="predicted"/>
<sequence length="362" mass="39243">MSKPAHVLMLLSDAYGGFGGISQYNRDFLEALCSLPEIGAVDAMPRLAEAPLGPLPAKLTFDLTGLGGIARFVGAALRRGLFGARIDVVICGHINLLPLCALIARVRGAKLVLLIFGVEAWRPTGRSLVDYATRRIDTLISISRITLQRYLAWAPAPRLASHLLPNAVRLEDYGAGPKAPDLVTRYGLQDRKVLMTFGRMAGEERAKGFDEMIELLPRLRQRDPAIVYIAAGKGDDMNRLKAKAAALGVADHVIFTGMVPEERKADYFRLADVYAMPSRGEGFGFVIIEALACGIPAIASRYDGGFEAIRDGALGIAVDPSNADELEQALFAAMAAPRQVPDGLAYFGFPNFVIRLRRMLFG</sequence>
<organism evidence="2 3">
    <name type="scientific">Sphingomonas qilianensis</name>
    <dbReference type="NCBI Taxonomy" id="1736690"/>
    <lineage>
        <taxon>Bacteria</taxon>
        <taxon>Pseudomonadati</taxon>
        <taxon>Pseudomonadota</taxon>
        <taxon>Alphaproteobacteria</taxon>
        <taxon>Sphingomonadales</taxon>
        <taxon>Sphingomonadaceae</taxon>
        <taxon>Sphingomonas</taxon>
    </lineage>
</organism>
<dbReference type="Pfam" id="PF00534">
    <property type="entry name" value="Glycos_transf_1"/>
    <property type="match status" value="1"/>
</dbReference>
<protein>
    <submittedName>
        <fullName evidence="2">Glycosyltransferase family 4 protein</fullName>
        <ecNumber evidence="2">2.4.-.-</ecNumber>
    </submittedName>
</protein>
<dbReference type="EMBL" id="JBDIMF010000001">
    <property type="protein sequence ID" value="MEN2785425.1"/>
    <property type="molecule type" value="Genomic_DNA"/>
</dbReference>
<name>A0ABU9XQR8_9SPHN</name>
<evidence type="ECO:0000313" key="3">
    <source>
        <dbReference type="Proteomes" id="UP001404104"/>
    </source>
</evidence>
<evidence type="ECO:0000313" key="2">
    <source>
        <dbReference type="EMBL" id="MEN2785425.1"/>
    </source>
</evidence>